<dbReference type="Pfam" id="PF00891">
    <property type="entry name" value="Methyltransf_2"/>
    <property type="match status" value="1"/>
</dbReference>
<keyword evidence="3" id="KW-0949">S-adenosyl-L-methionine</keyword>
<reference evidence="8" key="1">
    <citation type="journal article" date="2020" name="Chem">
        <title>Biosynthesis of the Nuclear Factor of Activated T Cells Inhibitor NFAT-133 in Streptomyces pactum.</title>
        <authorList>
            <person name="Zhou W."/>
            <person name="Posri P."/>
            <person name="Abugrain M.E."/>
            <person name="Weisberg A.J."/>
            <person name="Chang J.H."/>
            <person name="Mahmud T."/>
        </authorList>
    </citation>
    <scope>NUCLEOTIDE SEQUENCE</scope>
    <source>
        <strain evidence="8">ATCC 27456</strain>
    </source>
</reference>
<accession>A0A7T1XZG6</accession>
<proteinExistence type="predicted"/>
<dbReference type="PANTHER" id="PTHR43712">
    <property type="entry name" value="PUTATIVE (AFU_ORTHOLOGUE AFUA_4G14580)-RELATED"/>
    <property type="match status" value="1"/>
</dbReference>
<dbReference type="SUPFAM" id="SSF46785">
    <property type="entry name" value="Winged helix' DNA-binding domain"/>
    <property type="match status" value="1"/>
</dbReference>
<dbReference type="RefSeq" id="WP_197987670.1">
    <property type="nucleotide sequence ID" value="NZ_JACYXC010000001.1"/>
</dbReference>
<protein>
    <submittedName>
        <fullName evidence="7 8">Methyltransferase</fullName>
    </submittedName>
</protein>
<dbReference type="GO" id="GO:0032259">
    <property type="term" value="P:methylation"/>
    <property type="evidence" value="ECO:0007669"/>
    <property type="project" value="UniProtKB-KW"/>
</dbReference>
<evidence type="ECO:0000313" key="8">
    <source>
        <dbReference type="EMBL" id="QPP46754.1"/>
    </source>
</evidence>
<evidence type="ECO:0000259" key="6">
    <source>
        <dbReference type="Pfam" id="PF08100"/>
    </source>
</evidence>
<feature type="active site" description="Proton acceptor" evidence="4">
    <location>
        <position position="246"/>
    </location>
</feature>
<dbReference type="InterPro" id="IPR012967">
    <property type="entry name" value="COMT_dimerisation"/>
</dbReference>
<dbReference type="GO" id="GO:0008171">
    <property type="term" value="F:O-methyltransferase activity"/>
    <property type="evidence" value="ECO:0007669"/>
    <property type="project" value="InterPro"/>
</dbReference>
<evidence type="ECO:0000313" key="9">
    <source>
        <dbReference type="Proteomes" id="UP000807371"/>
    </source>
</evidence>
<keyword evidence="2 8" id="KW-0808">Transferase</keyword>
<reference evidence="7 9" key="2">
    <citation type="submission" date="2020-09" db="EMBL/GenBank/DDBJ databases">
        <title>Biosynthesis of the nuclear factor of activated T cells inhibitor NFAT-133 and its congeners in Streptomyces pactum.</title>
        <authorList>
            <person name="Zhou W."/>
            <person name="Posri P."/>
            <person name="Abugrain M.E."/>
            <person name="Weisberg A.J."/>
            <person name="Chang J.H."/>
            <person name="Mahmud T."/>
        </authorList>
    </citation>
    <scope>NUCLEOTIDE SEQUENCE [LARGE SCALE GENOMIC DNA]</scope>
    <source>
        <strain evidence="7 9">ATCC 27456</strain>
    </source>
</reference>
<gene>
    <name evidence="8" type="primary">nftH</name>
    <name evidence="7" type="ORF">IHE55_03470</name>
</gene>
<dbReference type="InterPro" id="IPR029063">
    <property type="entry name" value="SAM-dependent_MTases_sf"/>
</dbReference>
<dbReference type="InterPro" id="IPR001077">
    <property type="entry name" value="COMT_C"/>
</dbReference>
<evidence type="ECO:0000259" key="5">
    <source>
        <dbReference type="Pfam" id="PF00891"/>
    </source>
</evidence>
<dbReference type="CDD" id="cd02440">
    <property type="entry name" value="AdoMet_MTases"/>
    <property type="match status" value="1"/>
</dbReference>
<dbReference type="PANTHER" id="PTHR43712:SF2">
    <property type="entry name" value="O-METHYLTRANSFERASE CICE"/>
    <property type="match status" value="1"/>
</dbReference>
<dbReference type="InterPro" id="IPR036390">
    <property type="entry name" value="WH_DNA-bd_sf"/>
</dbReference>
<evidence type="ECO:0000256" key="4">
    <source>
        <dbReference type="PIRSR" id="PIRSR005739-1"/>
    </source>
</evidence>
<organism evidence="8">
    <name type="scientific">Streptomyces pactum</name>
    <dbReference type="NCBI Taxonomy" id="68249"/>
    <lineage>
        <taxon>Bacteria</taxon>
        <taxon>Bacillati</taxon>
        <taxon>Actinomycetota</taxon>
        <taxon>Actinomycetes</taxon>
        <taxon>Kitasatosporales</taxon>
        <taxon>Streptomycetaceae</taxon>
        <taxon>Streptomyces</taxon>
    </lineage>
</organism>
<dbReference type="Gene3D" id="3.40.50.150">
    <property type="entry name" value="Vaccinia Virus protein VP39"/>
    <property type="match status" value="1"/>
</dbReference>
<evidence type="ECO:0000256" key="2">
    <source>
        <dbReference type="ARBA" id="ARBA00022679"/>
    </source>
</evidence>
<dbReference type="GO" id="GO:0046983">
    <property type="term" value="F:protein dimerization activity"/>
    <property type="evidence" value="ECO:0007669"/>
    <property type="project" value="InterPro"/>
</dbReference>
<dbReference type="Proteomes" id="UP000807371">
    <property type="component" value="Unassembled WGS sequence"/>
</dbReference>
<dbReference type="Gene3D" id="1.10.10.10">
    <property type="entry name" value="Winged helix-like DNA-binding domain superfamily/Winged helix DNA-binding domain"/>
    <property type="match status" value="1"/>
</dbReference>
<dbReference type="EMBL" id="MW026651">
    <property type="protein sequence ID" value="QPP46754.1"/>
    <property type="molecule type" value="Genomic_DNA"/>
</dbReference>
<evidence type="ECO:0000256" key="3">
    <source>
        <dbReference type="ARBA" id="ARBA00022691"/>
    </source>
</evidence>
<dbReference type="InterPro" id="IPR036388">
    <property type="entry name" value="WH-like_DNA-bd_sf"/>
</dbReference>
<name>A0A7T1XZG6_9ACTN</name>
<evidence type="ECO:0000313" key="7">
    <source>
        <dbReference type="EMBL" id="MBH5333913.1"/>
    </source>
</evidence>
<evidence type="ECO:0000256" key="1">
    <source>
        <dbReference type="ARBA" id="ARBA00022603"/>
    </source>
</evidence>
<dbReference type="SUPFAM" id="SSF53335">
    <property type="entry name" value="S-adenosyl-L-methionine-dependent methyltransferases"/>
    <property type="match status" value="1"/>
</dbReference>
<dbReference type="PROSITE" id="PS51683">
    <property type="entry name" value="SAM_OMT_II"/>
    <property type="match status" value="1"/>
</dbReference>
<dbReference type="InterPro" id="IPR016461">
    <property type="entry name" value="COMT-like"/>
</dbReference>
<keyword evidence="9" id="KW-1185">Reference proteome</keyword>
<dbReference type="AlphaFoldDB" id="A0A7T1XZG6"/>
<feature type="domain" description="O-methyltransferase C-terminal" evidence="5">
    <location>
        <begin position="110"/>
        <end position="319"/>
    </location>
</feature>
<feature type="domain" description="O-methyltransferase dimerisation" evidence="6">
    <location>
        <begin position="11"/>
        <end position="87"/>
    </location>
</feature>
<dbReference type="PIRSF" id="PIRSF005739">
    <property type="entry name" value="O-mtase"/>
    <property type="match status" value="1"/>
</dbReference>
<keyword evidence="1 8" id="KW-0489">Methyltransferase</keyword>
<dbReference type="Gene3D" id="1.10.287.1350">
    <property type="match status" value="1"/>
</dbReference>
<dbReference type="EMBL" id="JACYXC010000001">
    <property type="protein sequence ID" value="MBH5333913.1"/>
    <property type="molecule type" value="Genomic_DNA"/>
</dbReference>
<dbReference type="Pfam" id="PF08100">
    <property type="entry name" value="Dimerisation"/>
    <property type="match status" value="1"/>
</dbReference>
<sequence>MTDAKNKQRLFELAFGHMATQTVATAARLGLADTLGDGERTGTEIAAALGTDEATTIQLCSALAAFGVLTQAESGHFRLTEVGALLRTDRADSLHSFTRVFTDPAVQGAWRELDTAVRTGKSTFGTVHGKPFFEYVAGDADLSVHFPATLRQSAAQTAEALRDHYDFGAFGTVADIGGGSGVVLAAVLAAHPGLRGILYDTATAVGNAEAVLTAAGVADRCTVVSGDVGTEVPAGADLYLIRNVLHYADDDRAVAVLANIRRAIPPQGRLLIVDPVMPRTVDGSLPDTMYLSDLHMRLIGAGTGRNKDEFAGLCSRAGFTVTGFSLLPAPMAFALIEAAPGDGDH</sequence>